<protein>
    <recommendedName>
        <fullName evidence="14">Integrin alpha-2 domain-containing protein</fullName>
    </recommendedName>
</protein>
<dbReference type="InterPro" id="IPR013519">
    <property type="entry name" value="Int_alpha_beta-p"/>
</dbReference>
<accession>A0A553N9V0</accession>
<dbReference type="EMBL" id="VCGU01000459">
    <property type="protein sequence ID" value="TRY62221.1"/>
    <property type="molecule type" value="Genomic_DNA"/>
</dbReference>
<feature type="chain" id="PRO_5022258030" description="Integrin alpha-2 domain-containing protein" evidence="11">
    <location>
        <begin position="18"/>
        <end position="966"/>
    </location>
</feature>
<keyword evidence="13" id="KW-1185">Reference proteome</keyword>
<dbReference type="SUPFAM" id="SSF69179">
    <property type="entry name" value="Integrin domains"/>
    <property type="match status" value="1"/>
</dbReference>
<sequence length="966" mass="107425">MRGVLGLVFLPWQLCLAFNIDIQSWIALSPPPSVTAKTSLFGHSVALGRDVAFIGAPRHDTSGGVFKCPFQARSPLGKTSNLGCTQINDNLSHKTADFLGASMTTSRQGELFTCAPRQGSNRYLTLQNPTGTCYRFTEDRNNSLREYFRFDRKLLGSSDYGLLTIMGHELTMSEDDILVIGAPMARTRDFNWNLERTVGSIVRASPFFIPRAKESPWSRVTLSNLGDPHTYDLAGSAIVRGRYYYDFGPNHYAVGAPKAIMMRGAVFVCPDCLSPQNTRSDKVRFDKQGFSLEGFQLGSRFGQTLCTLDLNGDGFDDLVVGAPLFTTKREQGEAGNVYVYKTNVRGHVTTMDLMNQDLPRKVESGARFGATLASLGNLDGDGLEDFAVGAPYENDGAGAIYVYRGSRSFVFSDISQKLTPADFPRLNMANFGFSANANQDVDGNGIPDLIIGSRGSRHTVLLRSLKVERIAPRSSFVVPTKVNPKDNFFMIRVIATVNQVPTSIWRAQIWLNFADDRIEVLKNNATIELNRVQQAEASFHVQSLQKDFGLDDHSTPRPIFFKGFVNWDLDPSAPKGFHVPIKDPLNDLLETMSFEVPLQTGCEDNVCKCSVELSKPNDINRVVAGTGKGLEVTMTIVNHGSEPSYENKLEITSAYPIPFPNRLKCDNLTDAGGSEQKTTYSYVCGLPGVAANGERKLSLVFDIYDWALFTDTDAIIVETKLNHGCDATIQKSWNNLQQTLRFPIEFKSEIITKSLSSNIQTQYDYNSTMTLEFKHVYLLTNIGPSPTNRPFTFNVYVPDTEALDYDLAESNLKCLPMTSGLVAGIHPPYTSGTKALSCQVETCNVYQCTIPTGMAKDQVESVNLNMAFQAEKAEMLFEDIYHFAVHTAVRTQGRYNYDDFTKFITEFYSLEVSSLAAMAKSYWPYIIGVVLGLLLLLVIFALLWKFNIFSKTRLFKDQLEEVDKKA</sequence>
<dbReference type="OMA" id="DERIEYP"/>
<dbReference type="GO" id="GO:0005178">
    <property type="term" value="F:integrin binding"/>
    <property type="evidence" value="ECO:0007669"/>
    <property type="project" value="TreeGrafter"/>
</dbReference>
<dbReference type="GO" id="GO:0008305">
    <property type="term" value="C:integrin complex"/>
    <property type="evidence" value="ECO:0007669"/>
    <property type="project" value="InterPro"/>
</dbReference>
<keyword evidence="6 11" id="KW-0401">Integrin</keyword>
<dbReference type="InterPro" id="IPR000413">
    <property type="entry name" value="Integrin_alpha"/>
</dbReference>
<keyword evidence="5 11" id="KW-0130">Cell adhesion</keyword>
<dbReference type="Gene3D" id="2.130.10.130">
    <property type="entry name" value="Integrin alpha, N-terminal"/>
    <property type="match status" value="1"/>
</dbReference>
<feature type="signal peptide" evidence="11">
    <location>
        <begin position="1"/>
        <end position="17"/>
    </location>
</feature>
<evidence type="ECO:0000256" key="3">
    <source>
        <dbReference type="ARBA" id="ARBA00022729"/>
    </source>
</evidence>
<keyword evidence="9" id="KW-0325">Glycoprotein</keyword>
<proteinExistence type="inferred from homology"/>
<evidence type="ECO:0000256" key="11">
    <source>
        <dbReference type="RuleBase" id="RU003762"/>
    </source>
</evidence>
<evidence type="ECO:0000256" key="2">
    <source>
        <dbReference type="ARBA" id="ARBA00008054"/>
    </source>
</evidence>
<dbReference type="AlphaFoldDB" id="A0A553N9V0"/>
<reference evidence="12 13" key="1">
    <citation type="journal article" date="2018" name="Nat. Ecol. Evol.">
        <title>Genomic signatures of mitonuclear coevolution across populations of Tigriopus californicus.</title>
        <authorList>
            <person name="Barreto F.S."/>
            <person name="Watson E.T."/>
            <person name="Lima T.G."/>
            <person name="Willett C.S."/>
            <person name="Edmands S."/>
            <person name="Li W."/>
            <person name="Burton R.S."/>
        </authorList>
    </citation>
    <scope>NUCLEOTIDE SEQUENCE [LARGE SCALE GENOMIC DNA]</scope>
    <source>
        <strain evidence="12 13">San Diego</strain>
    </source>
</reference>
<dbReference type="InterPro" id="IPR032695">
    <property type="entry name" value="Integrin_dom_sf"/>
</dbReference>
<dbReference type="SMART" id="SM00191">
    <property type="entry name" value="Int_alpha"/>
    <property type="match status" value="5"/>
</dbReference>
<keyword evidence="3 11" id="KW-0732">Signal</keyword>
<evidence type="ECO:0000313" key="12">
    <source>
        <dbReference type="EMBL" id="TRY62221.1"/>
    </source>
</evidence>
<dbReference type="InterPro" id="IPR013517">
    <property type="entry name" value="FG-GAP"/>
</dbReference>
<dbReference type="PROSITE" id="PS51470">
    <property type="entry name" value="FG_GAP"/>
    <property type="match status" value="3"/>
</dbReference>
<dbReference type="SUPFAM" id="SSF69318">
    <property type="entry name" value="Integrin alpha N-terminal domain"/>
    <property type="match status" value="1"/>
</dbReference>
<evidence type="ECO:0000256" key="8">
    <source>
        <dbReference type="ARBA" id="ARBA00023170"/>
    </source>
</evidence>
<evidence type="ECO:0000256" key="5">
    <source>
        <dbReference type="ARBA" id="ARBA00022889"/>
    </source>
</evidence>
<evidence type="ECO:0000256" key="1">
    <source>
        <dbReference type="ARBA" id="ARBA00004479"/>
    </source>
</evidence>
<evidence type="ECO:0008006" key="14">
    <source>
        <dbReference type="Google" id="ProtNLM"/>
    </source>
</evidence>
<evidence type="ECO:0000256" key="10">
    <source>
        <dbReference type="PROSITE-ProRule" id="PRU00803"/>
    </source>
</evidence>
<comment type="similarity">
    <text evidence="2 11">Belongs to the integrin alpha chain family.</text>
</comment>
<keyword evidence="8 11" id="KW-0675">Receptor</keyword>
<dbReference type="OrthoDB" id="6362691at2759"/>
<dbReference type="Pfam" id="PF01839">
    <property type="entry name" value="FG-GAP"/>
    <property type="match status" value="2"/>
</dbReference>
<feature type="transmembrane region" description="Helical" evidence="11">
    <location>
        <begin position="922"/>
        <end position="944"/>
    </location>
</feature>
<comment type="caution">
    <text evidence="12">The sequence shown here is derived from an EMBL/GenBank/DDBJ whole genome shotgun (WGS) entry which is preliminary data.</text>
</comment>
<evidence type="ECO:0000313" key="13">
    <source>
        <dbReference type="Proteomes" id="UP000318571"/>
    </source>
</evidence>
<keyword evidence="4" id="KW-0677">Repeat</keyword>
<dbReference type="STRING" id="6832.A0A553N9V0"/>
<organism evidence="12 13">
    <name type="scientific">Tigriopus californicus</name>
    <name type="common">Marine copepod</name>
    <dbReference type="NCBI Taxonomy" id="6832"/>
    <lineage>
        <taxon>Eukaryota</taxon>
        <taxon>Metazoa</taxon>
        <taxon>Ecdysozoa</taxon>
        <taxon>Arthropoda</taxon>
        <taxon>Crustacea</taxon>
        <taxon>Multicrustacea</taxon>
        <taxon>Hexanauplia</taxon>
        <taxon>Copepoda</taxon>
        <taxon>Harpacticoida</taxon>
        <taxon>Harpacticidae</taxon>
        <taxon>Tigriopus</taxon>
    </lineage>
</organism>
<dbReference type="PANTHER" id="PTHR23220">
    <property type="entry name" value="INTEGRIN ALPHA"/>
    <property type="match status" value="1"/>
</dbReference>
<keyword evidence="7 11" id="KW-0472">Membrane</keyword>
<feature type="repeat" description="FG-GAP" evidence="10">
    <location>
        <begin position="417"/>
        <end position="479"/>
    </location>
</feature>
<evidence type="ECO:0000256" key="9">
    <source>
        <dbReference type="ARBA" id="ARBA00023180"/>
    </source>
</evidence>
<keyword evidence="11" id="KW-0812">Transmembrane</keyword>
<name>A0A553N9V0_TIGCA</name>
<evidence type="ECO:0000256" key="4">
    <source>
        <dbReference type="ARBA" id="ARBA00022737"/>
    </source>
</evidence>
<gene>
    <name evidence="12" type="ORF">TCAL_03182</name>
</gene>
<dbReference type="GO" id="GO:0007157">
    <property type="term" value="P:heterophilic cell-cell adhesion via plasma membrane cell adhesion molecules"/>
    <property type="evidence" value="ECO:0007669"/>
    <property type="project" value="UniProtKB-ARBA"/>
</dbReference>
<keyword evidence="11" id="KW-1133">Transmembrane helix</keyword>
<comment type="subcellular location">
    <subcellularLocation>
        <location evidence="1 11">Membrane</location>
        <topology evidence="1 11">Single-pass type I membrane protein</topology>
    </subcellularLocation>
</comment>
<dbReference type="GO" id="GO:0009897">
    <property type="term" value="C:external side of plasma membrane"/>
    <property type="evidence" value="ECO:0007669"/>
    <property type="project" value="TreeGrafter"/>
</dbReference>
<dbReference type="GO" id="GO:0007160">
    <property type="term" value="P:cell-matrix adhesion"/>
    <property type="evidence" value="ECO:0007669"/>
    <property type="project" value="TreeGrafter"/>
</dbReference>
<evidence type="ECO:0000256" key="7">
    <source>
        <dbReference type="ARBA" id="ARBA00023136"/>
    </source>
</evidence>
<dbReference type="GO" id="GO:0033627">
    <property type="term" value="P:cell adhesion mediated by integrin"/>
    <property type="evidence" value="ECO:0007669"/>
    <property type="project" value="TreeGrafter"/>
</dbReference>
<feature type="repeat" description="FG-GAP" evidence="10">
    <location>
        <begin position="355"/>
        <end position="412"/>
    </location>
</feature>
<evidence type="ECO:0000256" key="6">
    <source>
        <dbReference type="ARBA" id="ARBA00023037"/>
    </source>
</evidence>
<dbReference type="PRINTS" id="PR01185">
    <property type="entry name" value="INTEGRINA"/>
</dbReference>
<dbReference type="PANTHER" id="PTHR23220:SF83">
    <property type="entry name" value="INTEGRIN ALPHA-PS3-RELATED"/>
    <property type="match status" value="1"/>
</dbReference>
<feature type="repeat" description="FG-GAP" evidence="10">
    <location>
        <begin position="287"/>
        <end position="349"/>
    </location>
</feature>
<dbReference type="Gene3D" id="1.20.5.930">
    <property type="entry name" value="Bicelle-embedded integrin alpha(iib) transmembrane segment"/>
    <property type="match status" value="1"/>
</dbReference>
<dbReference type="Proteomes" id="UP000318571">
    <property type="component" value="Chromosome 8"/>
</dbReference>
<dbReference type="InterPro" id="IPR028994">
    <property type="entry name" value="Integrin_alpha_N"/>
</dbReference>
<dbReference type="GO" id="GO:0007229">
    <property type="term" value="P:integrin-mediated signaling pathway"/>
    <property type="evidence" value="ECO:0007669"/>
    <property type="project" value="UniProtKB-KW"/>
</dbReference>